<keyword evidence="3" id="KW-1185">Reference proteome</keyword>
<protein>
    <recommendedName>
        <fullName evidence="4">DUF1146 domain-containing protein</fullName>
    </recommendedName>
</protein>
<keyword evidence="1" id="KW-0472">Membrane</keyword>
<proteinExistence type="predicted"/>
<feature type="transmembrane region" description="Helical" evidence="1">
    <location>
        <begin position="47"/>
        <end position="73"/>
    </location>
</feature>
<reference evidence="2 3" key="1">
    <citation type="submission" date="2007-10" db="EMBL/GenBank/DDBJ databases">
        <authorList>
            <person name="Yayanos A."/>
            <person name="Ferriera S."/>
            <person name="Johnson J."/>
            <person name="Kravitz S."/>
            <person name="Halpern A."/>
            <person name="Remington K."/>
            <person name="Beeson K."/>
            <person name="Tran B."/>
            <person name="Rogers Y.-H."/>
            <person name="Friedman R."/>
            <person name="Venter J.C."/>
        </authorList>
    </citation>
    <scope>NUCLEOTIDE SEQUENCE [LARGE SCALE GENOMIC DNA]</scope>
    <source>
        <strain evidence="2 3">KT99</strain>
    </source>
</reference>
<evidence type="ECO:0000256" key="1">
    <source>
        <dbReference type="SAM" id="Phobius"/>
    </source>
</evidence>
<dbReference type="EMBL" id="ABIC01000029">
    <property type="protein sequence ID" value="EDP99910.1"/>
    <property type="molecule type" value="Genomic_DNA"/>
</dbReference>
<evidence type="ECO:0000313" key="3">
    <source>
        <dbReference type="Proteomes" id="UP000005839"/>
    </source>
</evidence>
<dbReference type="AlphaFoldDB" id="A9DFG8"/>
<dbReference type="Proteomes" id="UP000005839">
    <property type="component" value="Unassembled WGS sequence"/>
</dbReference>
<feature type="transmembrane region" description="Helical" evidence="1">
    <location>
        <begin position="12"/>
        <end position="35"/>
    </location>
</feature>
<evidence type="ECO:0008006" key="4">
    <source>
        <dbReference type="Google" id="ProtNLM"/>
    </source>
</evidence>
<organism evidence="2 3">
    <name type="scientific">Shewanella benthica KT99</name>
    <dbReference type="NCBI Taxonomy" id="314608"/>
    <lineage>
        <taxon>Bacteria</taxon>
        <taxon>Pseudomonadati</taxon>
        <taxon>Pseudomonadota</taxon>
        <taxon>Gammaproteobacteria</taxon>
        <taxon>Alteromonadales</taxon>
        <taxon>Shewanellaceae</taxon>
        <taxon>Shewanella</taxon>
    </lineage>
</organism>
<keyword evidence="1" id="KW-1133">Transmembrane helix</keyword>
<comment type="caution">
    <text evidence="2">The sequence shown here is derived from an EMBL/GenBank/DDBJ whole genome shotgun (WGS) entry which is preliminary data.</text>
</comment>
<name>A9DFG8_9GAMM</name>
<gene>
    <name evidence="2" type="ORF">KT99_05552</name>
</gene>
<evidence type="ECO:0000313" key="2">
    <source>
        <dbReference type="EMBL" id="EDP99910.1"/>
    </source>
</evidence>
<keyword evidence="1" id="KW-0812">Transmembrane</keyword>
<sequence length="78" mass="8671">MPITDVASSYLLTGLICLLVATIFDLFWLFFGGLLKPLLAQPKQAKMIRIVFALLMISLLRTIVNYGVIFLLVGLSQL</sequence>
<accession>A9DFG8</accession>